<gene>
    <name evidence="3" type="ORF">IX84_06155</name>
</gene>
<evidence type="ECO:0000259" key="2">
    <source>
        <dbReference type="Pfam" id="PF00144"/>
    </source>
</evidence>
<dbReference type="RefSeq" id="WP_044217486.1">
    <property type="nucleotide sequence ID" value="NZ_JBKAGJ010000001.1"/>
</dbReference>
<evidence type="ECO:0000256" key="1">
    <source>
        <dbReference type="SAM" id="SignalP"/>
    </source>
</evidence>
<dbReference type="PANTHER" id="PTHR46825:SF9">
    <property type="entry name" value="BETA-LACTAMASE-RELATED DOMAIN-CONTAINING PROTEIN"/>
    <property type="match status" value="1"/>
</dbReference>
<sequence length="594" mass="66005">MTRLKNICFLLFILALQVTATGQPYDQISKYAKSRIDYHFKAILKASAVVGASIAIVDNGQIVYATGYGFADRERHLAADEHTLYRVGSVTKSFTALSVLQLQEAGQLHINDRLGTHLTDFSIKSREDGRPQPVYIKDVLSHTAGLPSDLLNGFFATNPPDQAWATAALSHQYAIGPAQHLMAYSNIGYGLLGELIARKSGQSYADYLQAHIFEPLGMGHTGILPPGAPFPEGYARAYINDMAMNEPPLRDVASSMVHSNAIDLARYTMLHLNQGELNGQQVLDRELFQAMQQNQLGALTIPTRRQYGYGLLLEPMMAKDAKRGDTTMVTYSGHSGNTYAYHASFGYIPELGIGAVVLTNTDKGQSLANATKLLELYAETEKQLDLHRYDTTPHPPLELATAEERLGTYNSWFGPVKVKQPDKFKFKWRKYRVVMKREGEGPAFTETILRYGIFPKKRKDREYTFVRIGDETYLRGVIPSSQASAILGKRVDPQPVSATWEAALGTYELTGDPFPVPPEFPYRTQGTTATLRLKDGVLLFTLVSPVERLNTSFPLHPLNDQDAVGYTYARSTGHTISVFPDGKLLFSGFEFQRD</sequence>
<feature type="signal peptide" evidence="1">
    <location>
        <begin position="1"/>
        <end position="20"/>
    </location>
</feature>
<feature type="chain" id="PRO_5001940048" description="Beta-lactamase-related domain-containing protein" evidence="1">
    <location>
        <begin position="21"/>
        <end position="594"/>
    </location>
</feature>
<keyword evidence="4" id="KW-1185">Reference proteome</keyword>
<dbReference type="Proteomes" id="UP000029736">
    <property type="component" value="Unassembled WGS sequence"/>
</dbReference>
<name>A0A098S9T8_9BACT</name>
<reference evidence="3 4" key="1">
    <citation type="journal article" date="2014" name="Int. J. Syst. Evol. Microbiol.">
        <title>Phaeodactylibacter xiamenensis gen. nov., sp. nov., a member of the family Saprospiraceae isolated from the marine alga Phaeodactylum tricornutum.</title>
        <authorList>
            <person name="Chen Z.Jr."/>
            <person name="Lei X."/>
            <person name="Lai Q."/>
            <person name="Li Y."/>
            <person name="Zhang B."/>
            <person name="Zhang J."/>
            <person name="Zhang H."/>
            <person name="Yang L."/>
            <person name="Zheng W."/>
            <person name="Tian Y."/>
            <person name="Yu Z."/>
            <person name="Xu H.Jr."/>
            <person name="Zheng T."/>
        </authorList>
    </citation>
    <scope>NUCLEOTIDE SEQUENCE [LARGE SCALE GENOMIC DNA]</scope>
    <source>
        <strain evidence="3 4">KD52</strain>
    </source>
</reference>
<dbReference type="Gene3D" id="3.40.710.10">
    <property type="entry name" value="DD-peptidase/beta-lactamase superfamily"/>
    <property type="match status" value="1"/>
</dbReference>
<dbReference type="SUPFAM" id="SSF56601">
    <property type="entry name" value="beta-lactamase/transpeptidase-like"/>
    <property type="match status" value="1"/>
</dbReference>
<accession>A0A098S9T8</accession>
<evidence type="ECO:0000313" key="4">
    <source>
        <dbReference type="Proteomes" id="UP000029736"/>
    </source>
</evidence>
<dbReference type="InterPro" id="IPR001466">
    <property type="entry name" value="Beta-lactam-related"/>
</dbReference>
<proteinExistence type="predicted"/>
<organism evidence="3 4">
    <name type="scientific">Phaeodactylibacter xiamenensis</name>
    <dbReference type="NCBI Taxonomy" id="1524460"/>
    <lineage>
        <taxon>Bacteria</taxon>
        <taxon>Pseudomonadati</taxon>
        <taxon>Bacteroidota</taxon>
        <taxon>Saprospiria</taxon>
        <taxon>Saprospirales</taxon>
        <taxon>Haliscomenobacteraceae</taxon>
        <taxon>Phaeodactylibacter</taxon>
    </lineage>
</organism>
<evidence type="ECO:0000313" key="3">
    <source>
        <dbReference type="EMBL" id="KGE88886.1"/>
    </source>
</evidence>
<dbReference type="STRING" id="1524460.IX84_06155"/>
<protein>
    <recommendedName>
        <fullName evidence="2">Beta-lactamase-related domain-containing protein</fullName>
    </recommendedName>
</protein>
<comment type="caution">
    <text evidence="3">The sequence shown here is derived from an EMBL/GenBank/DDBJ whole genome shotgun (WGS) entry which is preliminary data.</text>
</comment>
<dbReference type="PANTHER" id="PTHR46825">
    <property type="entry name" value="D-ALANYL-D-ALANINE-CARBOXYPEPTIDASE/ENDOPEPTIDASE AMPH"/>
    <property type="match status" value="1"/>
</dbReference>
<dbReference type="InterPro" id="IPR012338">
    <property type="entry name" value="Beta-lactam/transpept-like"/>
</dbReference>
<keyword evidence="1" id="KW-0732">Signal</keyword>
<feature type="domain" description="Beta-lactamase-related" evidence="2">
    <location>
        <begin position="39"/>
        <end position="373"/>
    </location>
</feature>
<dbReference type="InterPro" id="IPR050491">
    <property type="entry name" value="AmpC-like"/>
</dbReference>
<dbReference type="EMBL" id="JPOS01000014">
    <property type="protein sequence ID" value="KGE88886.1"/>
    <property type="molecule type" value="Genomic_DNA"/>
</dbReference>
<dbReference type="AlphaFoldDB" id="A0A098S9T8"/>
<dbReference type="Pfam" id="PF00144">
    <property type="entry name" value="Beta-lactamase"/>
    <property type="match status" value="1"/>
</dbReference>
<dbReference type="OrthoDB" id="1522765at2"/>